<accession>A0ABW4ZQ83</accession>
<comment type="caution">
    <text evidence="2">The sequence shown here is derived from an EMBL/GenBank/DDBJ whole genome shotgun (WGS) entry which is preliminary data.</text>
</comment>
<dbReference type="Proteomes" id="UP001597387">
    <property type="component" value="Unassembled WGS sequence"/>
</dbReference>
<proteinExistence type="predicted"/>
<evidence type="ECO:0000313" key="2">
    <source>
        <dbReference type="EMBL" id="MFD2163991.1"/>
    </source>
</evidence>
<dbReference type="InterPro" id="IPR011050">
    <property type="entry name" value="Pectin_lyase_fold/virulence"/>
</dbReference>
<gene>
    <name evidence="2" type="ORF">ACFSJU_16400</name>
</gene>
<evidence type="ECO:0000259" key="1">
    <source>
        <dbReference type="Pfam" id="PF13229"/>
    </source>
</evidence>
<dbReference type="Pfam" id="PF13229">
    <property type="entry name" value="Beta_helix"/>
    <property type="match status" value="1"/>
</dbReference>
<protein>
    <submittedName>
        <fullName evidence="2">Right-handed parallel beta-helix repeat-containing protein</fullName>
    </submittedName>
</protein>
<dbReference type="RefSeq" id="WP_255904770.1">
    <property type="nucleotide sequence ID" value="NZ_JAFMZO010000004.1"/>
</dbReference>
<evidence type="ECO:0000313" key="3">
    <source>
        <dbReference type="Proteomes" id="UP001597387"/>
    </source>
</evidence>
<dbReference type="InterPro" id="IPR012334">
    <property type="entry name" value="Pectin_lyas_fold"/>
</dbReference>
<dbReference type="EMBL" id="JBHUHZ010000003">
    <property type="protein sequence ID" value="MFD2163991.1"/>
    <property type="molecule type" value="Genomic_DNA"/>
</dbReference>
<name>A0ABW4ZQ83_9SPHI</name>
<feature type="domain" description="Right handed beta helix" evidence="1">
    <location>
        <begin position="108"/>
        <end position="283"/>
    </location>
</feature>
<dbReference type="SMART" id="SM00710">
    <property type="entry name" value="PbH1"/>
    <property type="match status" value="5"/>
</dbReference>
<dbReference type="SUPFAM" id="SSF51126">
    <property type="entry name" value="Pectin lyase-like"/>
    <property type="match status" value="2"/>
</dbReference>
<dbReference type="InterPro" id="IPR006626">
    <property type="entry name" value="PbH1"/>
</dbReference>
<dbReference type="InterPro" id="IPR039448">
    <property type="entry name" value="Beta_helix"/>
</dbReference>
<keyword evidence="3" id="KW-1185">Reference proteome</keyword>
<reference evidence="3" key="1">
    <citation type="journal article" date="2019" name="Int. J. Syst. Evol. Microbiol.">
        <title>The Global Catalogue of Microorganisms (GCM) 10K type strain sequencing project: providing services to taxonomists for standard genome sequencing and annotation.</title>
        <authorList>
            <consortium name="The Broad Institute Genomics Platform"/>
            <consortium name="The Broad Institute Genome Sequencing Center for Infectious Disease"/>
            <person name="Wu L."/>
            <person name="Ma J."/>
        </authorList>
    </citation>
    <scope>NUCLEOTIDE SEQUENCE [LARGE SCALE GENOMIC DNA]</scope>
    <source>
        <strain evidence="3">KCTC 42217</strain>
    </source>
</reference>
<organism evidence="2 3">
    <name type="scientific">Paradesertivirga mongoliensis</name>
    <dbReference type="NCBI Taxonomy" id="2100740"/>
    <lineage>
        <taxon>Bacteria</taxon>
        <taxon>Pseudomonadati</taxon>
        <taxon>Bacteroidota</taxon>
        <taxon>Sphingobacteriia</taxon>
        <taxon>Sphingobacteriales</taxon>
        <taxon>Sphingobacteriaceae</taxon>
        <taxon>Paradesertivirga</taxon>
    </lineage>
</organism>
<dbReference type="Gene3D" id="2.160.20.10">
    <property type="entry name" value="Single-stranded right-handed beta-helix, Pectin lyase-like"/>
    <property type="match status" value="1"/>
</dbReference>
<sequence length="516" mass="56038">MAVLFILSPGSLLAKLTKTRAAGRTYYVNALIGNDAYNGLSRKTPFKSLTKVNSLVLSPGDSVLFSNSTVYRGHLKINCRGTSQMSVVFGSYGAGNKPQINGAGDFSEAVLVYNSEYVKLENLEITNLGATYKAGRMGLHILIEDFGIANNVVISNLYVHDVNGTNVKKDGGGAGIHWTNKGKTVKSAFNGLFIENCRIERTDRNGITSSAYSSRLNWFPSYNVVIRNNTLNDIGGDAIVPIGCDGALIEHNVVFKAGQRFPEGDAAAGIWPWSCDNTIVQFNEVAYTAGPWDSQGFDSDWNCRNTIIQYNYSHDNAGGFLLICNDGSAGKPGNIGNVGTIVRYNVSVNDGSRLTGKSAGFSPVIHIAGPVSNTSIYNNVIYLPKKESSRIDSTMIDITSWHGYADSTLIANNIFWVADVANYQIGESTRNFFENNLYHGRHINIPDDPHALTSDPMFVSVPVSRSQGFDALKCFQLKDDSPCINAGKVIVSTSIVDFFNNPVLSDKKPAIGIYQP</sequence>